<evidence type="ECO:0000313" key="3">
    <source>
        <dbReference type="Proteomes" id="UP001496627"/>
    </source>
</evidence>
<dbReference type="PANTHER" id="PTHR43792">
    <property type="entry name" value="GNAT FAMILY, PUTATIVE (AFU_ORTHOLOGUE AFUA_3G00765)-RELATED-RELATED"/>
    <property type="match status" value="1"/>
</dbReference>
<dbReference type="Pfam" id="PF13302">
    <property type="entry name" value="Acetyltransf_3"/>
    <property type="match status" value="1"/>
</dbReference>
<dbReference type="InterPro" id="IPR051531">
    <property type="entry name" value="N-acetyltransferase"/>
</dbReference>
<dbReference type="InterPro" id="IPR000182">
    <property type="entry name" value="GNAT_dom"/>
</dbReference>
<comment type="caution">
    <text evidence="2">The sequence shown here is derived from an EMBL/GenBank/DDBJ whole genome shotgun (WGS) entry which is preliminary data.</text>
</comment>
<dbReference type="GO" id="GO:0016740">
    <property type="term" value="F:transferase activity"/>
    <property type="evidence" value="ECO:0007669"/>
    <property type="project" value="UniProtKB-KW"/>
</dbReference>
<protein>
    <submittedName>
        <fullName evidence="2">GNAT family protein</fullName>
        <ecNumber evidence="2">2.-.-.-</ecNumber>
    </submittedName>
</protein>
<gene>
    <name evidence="2" type="ORF">ABK249_08600</name>
</gene>
<sequence length="204" mass="22539">MQIIETERLILRPFREGDAADLFAYLRAPTASCFFSLKLADLTEAEIEVKKRALDEGSVAICLKQTGQVIGDLFGGGAGEDEEDGTTSVGWHLNPQFGGQGYAFEATRALLDHLFRAKGFRRIYAYVEDHNKPSQRLCEKLGMRREGVFIEFVSFTNDDAGNPIYENTMQYAILRREWMSGATATGQPLGISSAAGTDTSGRRV</sequence>
<dbReference type="SUPFAM" id="SSF55729">
    <property type="entry name" value="Acyl-CoA N-acyltransferases (Nat)"/>
    <property type="match status" value="1"/>
</dbReference>
<name>A0ABV0LZV1_9HYPH</name>
<feature type="domain" description="N-acetyltransferase" evidence="1">
    <location>
        <begin position="9"/>
        <end position="170"/>
    </location>
</feature>
<dbReference type="PROSITE" id="PS51186">
    <property type="entry name" value="GNAT"/>
    <property type="match status" value="1"/>
</dbReference>
<keyword evidence="2" id="KW-0808">Transferase</keyword>
<dbReference type="EMBL" id="JBEAAL010000004">
    <property type="protein sequence ID" value="MEQ1404988.1"/>
    <property type="molecule type" value="Genomic_DNA"/>
</dbReference>
<organism evidence="2 3">
    <name type="scientific">Neorhizobium phenanthreniclasticum</name>
    <dbReference type="NCBI Taxonomy" id="3157917"/>
    <lineage>
        <taxon>Bacteria</taxon>
        <taxon>Pseudomonadati</taxon>
        <taxon>Pseudomonadota</taxon>
        <taxon>Alphaproteobacteria</taxon>
        <taxon>Hyphomicrobiales</taxon>
        <taxon>Rhizobiaceae</taxon>
        <taxon>Rhizobium/Agrobacterium group</taxon>
        <taxon>Neorhizobium</taxon>
    </lineage>
</organism>
<dbReference type="Gene3D" id="3.40.630.30">
    <property type="match status" value="1"/>
</dbReference>
<proteinExistence type="predicted"/>
<dbReference type="RefSeq" id="WP_348862590.1">
    <property type="nucleotide sequence ID" value="NZ_JBEAAL010000004.1"/>
</dbReference>
<keyword evidence="3" id="KW-1185">Reference proteome</keyword>
<accession>A0ABV0LZV1</accession>
<reference evidence="2 3" key="1">
    <citation type="submission" date="2024-05" db="EMBL/GenBank/DDBJ databases">
        <title>Neorhizobium sp. Rsf11, a plant growth promoting and heavy metal resistant PAH-degrader.</title>
        <authorList>
            <person name="Golubev S.N."/>
            <person name="Muratova A.Y."/>
            <person name="Markelova M.I."/>
        </authorList>
    </citation>
    <scope>NUCLEOTIDE SEQUENCE [LARGE SCALE GENOMIC DNA]</scope>
    <source>
        <strain evidence="2 3">Rsf11</strain>
    </source>
</reference>
<dbReference type="EC" id="2.-.-.-" evidence="2"/>
<evidence type="ECO:0000259" key="1">
    <source>
        <dbReference type="PROSITE" id="PS51186"/>
    </source>
</evidence>
<evidence type="ECO:0000313" key="2">
    <source>
        <dbReference type="EMBL" id="MEQ1404988.1"/>
    </source>
</evidence>
<dbReference type="InterPro" id="IPR016181">
    <property type="entry name" value="Acyl_CoA_acyltransferase"/>
</dbReference>
<dbReference type="Proteomes" id="UP001496627">
    <property type="component" value="Unassembled WGS sequence"/>
</dbReference>